<dbReference type="InterPro" id="IPR017597">
    <property type="entry name" value="Pyrv_DH_E1_asu_subgrp-y"/>
</dbReference>
<evidence type="ECO:0000313" key="10">
    <source>
        <dbReference type="EMBL" id="CAA9507485.1"/>
    </source>
</evidence>
<evidence type="ECO:0000256" key="4">
    <source>
        <dbReference type="ARBA" id="ARBA00023002"/>
    </source>
</evidence>
<name>A0A6J4SWZ7_9ACTN</name>
<evidence type="ECO:0000256" key="8">
    <source>
        <dbReference type="SAM" id="MobiDB-lite"/>
    </source>
</evidence>
<dbReference type="InterPro" id="IPR029061">
    <property type="entry name" value="THDP-binding"/>
</dbReference>
<evidence type="ECO:0000256" key="1">
    <source>
        <dbReference type="ARBA" id="ARBA00001964"/>
    </source>
</evidence>
<dbReference type="PANTHER" id="PTHR11516">
    <property type="entry name" value="PYRUVATE DEHYDROGENASE E1 COMPONENT, ALPHA SUBUNIT BACTERIAL AND ORGANELLAR"/>
    <property type="match status" value="1"/>
</dbReference>
<evidence type="ECO:0000256" key="5">
    <source>
        <dbReference type="ARBA" id="ARBA00023052"/>
    </source>
</evidence>
<protein>
    <recommendedName>
        <fullName evidence="3 7">Pyruvate dehydrogenase E1 component subunit alpha</fullName>
        <ecNumber evidence="2 7">1.2.4.1</ecNumber>
    </recommendedName>
</protein>
<dbReference type="EC" id="1.2.4.1" evidence="2 7"/>
<feature type="non-terminal residue" evidence="10">
    <location>
        <position position="1"/>
    </location>
</feature>
<comment type="catalytic activity">
    <reaction evidence="7">
        <text>N(6)-[(R)-lipoyl]-L-lysyl-[protein] + pyruvate + H(+) = N(6)-[(R)-S(8)-acetyldihydrolipoyl]-L-lysyl-[protein] + CO2</text>
        <dbReference type="Rhea" id="RHEA:19189"/>
        <dbReference type="Rhea" id="RHEA-COMP:10474"/>
        <dbReference type="Rhea" id="RHEA-COMP:10478"/>
        <dbReference type="ChEBI" id="CHEBI:15361"/>
        <dbReference type="ChEBI" id="CHEBI:15378"/>
        <dbReference type="ChEBI" id="CHEBI:16526"/>
        <dbReference type="ChEBI" id="CHEBI:83099"/>
        <dbReference type="ChEBI" id="CHEBI:83111"/>
        <dbReference type="EC" id="1.2.4.1"/>
    </reaction>
</comment>
<reference evidence="10" key="1">
    <citation type="submission" date="2020-02" db="EMBL/GenBank/DDBJ databases">
        <authorList>
            <person name="Meier V. D."/>
        </authorList>
    </citation>
    <scope>NUCLEOTIDE SEQUENCE</scope>
    <source>
        <strain evidence="10">AVDCRST_MAG30</strain>
    </source>
</reference>
<keyword evidence="6 7" id="KW-0670">Pyruvate</keyword>
<dbReference type="GO" id="GO:0006086">
    <property type="term" value="P:pyruvate decarboxylation to acetyl-CoA"/>
    <property type="evidence" value="ECO:0007669"/>
    <property type="project" value="InterPro"/>
</dbReference>
<dbReference type="Gene3D" id="3.40.50.970">
    <property type="match status" value="1"/>
</dbReference>
<comment type="subunit">
    <text evidence="7">Heterodimer of an alpha and a beta chain.</text>
</comment>
<evidence type="ECO:0000256" key="3">
    <source>
        <dbReference type="ARBA" id="ARBA00014159"/>
    </source>
</evidence>
<proteinExistence type="predicted"/>
<dbReference type="SUPFAM" id="SSF52518">
    <property type="entry name" value="Thiamin diphosphate-binding fold (THDP-binding)"/>
    <property type="match status" value="1"/>
</dbReference>
<dbReference type="EMBL" id="CADCVS010000300">
    <property type="protein sequence ID" value="CAA9507485.1"/>
    <property type="molecule type" value="Genomic_DNA"/>
</dbReference>
<evidence type="ECO:0000259" key="9">
    <source>
        <dbReference type="Pfam" id="PF00676"/>
    </source>
</evidence>
<feature type="domain" description="Dehydrogenase E1 component" evidence="9">
    <location>
        <begin position="24"/>
        <end position="320"/>
    </location>
</feature>
<keyword evidence="4 7" id="KW-0560">Oxidoreductase</keyword>
<dbReference type="FunFam" id="3.40.50.970:FF:000013">
    <property type="entry name" value="Pyruvate dehydrogenase E1 component subunit alpha"/>
    <property type="match status" value="1"/>
</dbReference>
<dbReference type="PANTHER" id="PTHR11516:SF60">
    <property type="entry name" value="PYRUVATE DEHYDROGENASE E1 COMPONENT SUBUNIT ALPHA"/>
    <property type="match status" value="1"/>
</dbReference>
<evidence type="ECO:0000256" key="7">
    <source>
        <dbReference type="RuleBase" id="RU361139"/>
    </source>
</evidence>
<dbReference type="CDD" id="cd02000">
    <property type="entry name" value="TPP_E1_PDC_ADC_BCADC"/>
    <property type="match status" value="1"/>
</dbReference>
<feature type="region of interest" description="Disordered" evidence="8">
    <location>
        <begin position="344"/>
        <end position="413"/>
    </location>
</feature>
<dbReference type="InterPro" id="IPR001017">
    <property type="entry name" value="DH_E1"/>
</dbReference>
<evidence type="ECO:0000256" key="2">
    <source>
        <dbReference type="ARBA" id="ARBA00012281"/>
    </source>
</evidence>
<dbReference type="GO" id="GO:0004739">
    <property type="term" value="F:pyruvate dehydrogenase (acetyl-transferring) activity"/>
    <property type="evidence" value="ECO:0007669"/>
    <property type="project" value="UniProtKB-UniRule"/>
</dbReference>
<comment type="function">
    <text evidence="7">The pyruvate dehydrogenase complex catalyzes the overall conversion of pyruvate to acetyl-CoA and CO(2).</text>
</comment>
<dbReference type="NCBIfam" id="TIGR03182">
    <property type="entry name" value="PDH_E1_alph_y"/>
    <property type="match status" value="1"/>
</dbReference>
<organism evidence="10">
    <name type="scientific">uncultured Solirubrobacteraceae bacterium</name>
    <dbReference type="NCBI Taxonomy" id="1162706"/>
    <lineage>
        <taxon>Bacteria</taxon>
        <taxon>Bacillati</taxon>
        <taxon>Actinomycetota</taxon>
        <taxon>Thermoleophilia</taxon>
        <taxon>Solirubrobacterales</taxon>
        <taxon>Solirubrobacteraceae</taxon>
        <taxon>environmental samples</taxon>
    </lineage>
</organism>
<sequence length="413" mass="45030">DLEERESGAKALPDPDTAREWLEAMALIRRFEERAGEMYAKAKVGGFLHLAIGEEATIVGAVRALKDCDYLISTYRSHGHALARGSDPDRVMAELFGREEGVSHGRGGSMHMFDLENRFMGGYGIVGGNLPLAAGMALASDYKGTEDVTLCVFGDGASNQGTFGETLNLAALWSLPVVFMVTNNQFGMGTSLERHSAVTDLHRRGEGFGVPGMTCDGMDVLDTYAVIGEAVKRAREERQPILVEAITYRFRGHSMADPEEYRTKEQVAEWRERDPIQTFAKRLVDEGVLDQADPEAIDKATIARVDDAVAFADRAKFPPPESLYDHVYVLGDQVKGWYSVDERSAGVHRGEDERDLAEKERGPEGAYHEAVEQAGREDVVRENPADGDDASEAGRAPEDDGDAESGKAPEGGS</sequence>
<dbReference type="Pfam" id="PF00676">
    <property type="entry name" value="E1_dh"/>
    <property type="match status" value="1"/>
</dbReference>
<dbReference type="AlphaFoldDB" id="A0A6J4SWZ7"/>
<feature type="compositionally biased region" description="Basic and acidic residues" evidence="8">
    <location>
        <begin position="344"/>
        <end position="384"/>
    </location>
</feature>
<gene>
    <name evidence="7" type="primary">pdhA</name>
    <name evidence="10" type="ORF">AVDCRST_MAG30-2285</name>
</gene>
<accession>A0A6J4SWZ7</accession>
<comment type="cofactor">
    <cofactor evidence="1 7">
        <name>thiamine diphosphate</name>
        <dbReference type="ChEBI" id="CHEBI:58937"/>
    </cofactor>
</comment>
<keyword evidence="5 7" id="KW-0786">Thiamine pyrophosphate</keyword>
<dbReference type="GO" id="GO:0000287">
    <property type="term" value="F:magnesium ion binding"/>
    <property type="evidence" value="ECO:0007669"/>
    <property type="project" value="UniProtKB-ARBA"/>
</dbReference>
<dbReference type="InterPro" id="IPR050642">
    <property type="entry name" value="PDH_E1_Alpha_Subunit"/>
</dbReference>
<evidence type="ECO:0000256" key="6">
    <source>
        <dbReference type="ARBA" id="ARBA00023317"/>
    </source>
</evidence>